<dbReference type="InterPro" id="IPR037054">
    <property type="entry name" value="A-glucoronidase_C_sf"/>
</dbReference>
<dbReference type="OrthoDB" id="339499at2"/>
<reference evidence="5 6" key="1">
    <citation type="submission" date="2016-08" db="EMBL/GenBank/DDBJ databases">
        <title>Hymenobacter coccineus sp. nov., Hymenobacter lapidarius sp. nov. and Hymenobacter glacialis sp. nov., isolated from Antarctic soil.</title>
        <authorList>
            <person name="Sedlacek I."/>
            <person name="Kralova S."/>
            <person name="Kyrova K."/>
            <person name="Maslanova I."/>
            <person name="Stankova E."/>
            <person name="Vrbovska V."/>
            <person name="Nemec M."/>
            <person name="Bartak M."/>
            <person name="Svec P."/>
            <person name="Busse H.-J."/>
            <person name="Pantucek R."/>
        </authorList>
    </citation>
    <scope>NUCLEOTIDE SEQUENCE [LARGE SCALE GENOMIC DNA]</scope>
    <source>
        <strain evidence="5 6">CCM 8649</strain>
    </source>
</reference>
<feature type="domain" description="Glycosyl hydrolase family 67 catalytic" evidence="4">
    <location>
        <begin position="115"/>
        <end position="427"/>
    </location>
</feature>
<dbReference type="InterPro" id="IPR011100">
    <property type="entry name" value="Glyco_hydro_67_cat"/>
</dbReference>
<name>A0A1G1SX14_9BACT</name>
<protein>
    <submittedName>
        <fullName evidence="5">Alpha-glucuronidase</fullName>
    </submittedName>
</protein>
<dbReference type="PANTHER" id="PTHR39207">
    <property type="entry name" value="ALPHA-GLUCURONIDASE A"/>
    <property type="match status" value="1"/>
</dbReference>
<evidence type="ECO:0000256" key="2">
    <source>
        <dbReference type="SAM" id="SignalP"/>
    </source>
</evidence>
<dbReference type="InterPro" id="IPR029018">
    <property type="entry name" value="Hex-like_dom2"/>
</dbReference>
<dbReference type="InterPro" id="IPR017853">
    <property type="entry name" value="GH"/>
</dbReference>
<keyword evidence="6" id="KW-1185">Reference proteome</keyword>
<dbReference type="GO" id="GO:0046559">
    <property type="term" value="F:alpha-glucuronidase activity"/>
    <property type="evidence" value="ECO:0007669"/>
    <property type="project" value="InterPro"/>
</dbReference>
<feature type="signal peptide" evidence="2">
    <location>
        <begin position="1"/>
        <end position="19"/>
    </location>
</feature>
<accession>A0A1G1SX14</accession>
<dbReference type="Gene3D" id="3.30.379.10">
    <property type="entry name" value="Chitobiase/beta-hexosaminidase domain 2-like"/>
    <property type="match status" value="1"/>
</dbReference>
<dbReference type="GO" id="GO:0005576">
    <property type="term" value="C:extracellular region"/>
    <property type="evidence" value="ECO:0007669"/>
    <property type="project" value="InterPro"/>
</dbReference>
<dbReference type="InterPro" id="IPR011099">
    <property type="entry name" value="Glyco_hydro_67_C"/>
</dbReference>
<dbReference type="PANTHER" id="PTHR39207:SF1">
    <property type="entry name" value="ALPHA-GLUCURONIDASE A"/>
    <property type="match status" value="1"/>
</dbReference>
<keyword evidence="1" id="KW-0378">Hydrolase</keyword>
<evidence type="ECO:0000313" key="6">
    <source>
        <dbReference type="Proteomes" id="UP000177506"/>
    </source>
</evidence>
<proteinExistence type="predicted"/>
<evidence type="ECO:0000259" key="3">
    <source>
        <dbReference type="Pfam" id="PF07477"/>
    </source>
</evidence>
<dbReference type="AlphaFoldDB" id="A0A1G1SX14"/>
<dbReference type="Pfam" id="PF07488">
    <property type="entry name" value="Glyco_hydro_67M"/>
    <property type="match status" value="1"/>
</dbReference>
<dbReference type="RefSeq" id="WP_070746279.1">
    <property type="nucleotide sequence ID" value="NZ_MDZA01000420.1"/>
</dbReference>
<organism evidence="5 6">
    <name type="scientific">Hymenobacter coccineus</name>
    <dbReference type="NCBI Taxonomy" id="1908235"/>
    <lineage>
        <taxon>Bacteria</taxon>
        <taxon>Pseudomonadati</taxon>
        <taxon>Bacteroidota</taxon>
        <taxon>Cytophagia</taxon>
        <taxon>Cytophagales</taxon>
        <taxon>Hymenobacteraceae</taxon>
        <taxon>Hymenobacter</taxon>
    </lineage>
</organism>
<sequence length="693" mass="76582">MKQLFFSLLLLCGALTLKAEDGHQLWLRPHPAAPVTVVSAAKNSLLLATAKQELQRGWQGAAGANVRLTIKKDKALRNDGFRLSATSVEAATEAGLLYGVFELLRRQQTGQPLAAGVSNPSYELRVLNHWDNLDGSVERGYAGQSIFWRKDSAFAVTARDKALWQAYARADASVGINGAVINNVNSSPQMLSGPYLARTKAIADELRPFGVKVFLSVKFSSPALLGGLKTSDPLDPAVISWWKNKTKEVYALIPDFGGFVVKASSEGQPGPQDYGRTHADGANLLADAVRPFGGLVMWRAFVYSPADKDRAKQAYNEFVPLDGKFRDNVIIQVKNGPIDFQPREPFSPLFGALKKTAVMPEFQITQEYLGQSTDLVFLAPMWEECLGSDTYQAGPGSTVARCTDGSVYPQRHSAMAGVANVGLATNWTGQDFGQANWYAFGRLAWNNTMKSSQIADEWLRLTFAESATTAAGQPAPAAADWNAHFLAPMTQLLLASREAAVNYSMPLGLHHIMSATYDHYGPGPWWAPDKMRADWTPPYYHQAAANGVGFDRTTAGSNAVSQYHEPLAAQFNDPATCPDEYLLWFHHLPWDFKMKSGRTLWDELALHYDLGVHQVRQFQQTWDAARPYVDAERFATVQNKLRAQSGNAVLWKDACLLYFQQFSRLPIPASVEPPMHTLEGVIANDQRPQRQRR</sequence>
<dbReference type="Gene3D" id="3.90.1330.10">
    <property type="entry name" value="Alpha-glucuronidase, C-terminal domain"/>
    <property type="match status" value="1"/>
</dbReference>
<dbReference type="GO" id="GO:0045493">
    <property type="term" value="P:xylan catabolic process"/>
    <property type="evidence" value="ECO:0007669"/>
    <property type="project" value="InterPro"/>
</dbReference>
<dbReference type="SUPFAM" id="SSF51445">
    <property type="entry name" value="(Trans)glycosidases"/>
    <property type="match status" value="1"/>
</dbReference>
<evidence type="ECO:0000313" key="5">
    <source>
        <dbReference type="EMBL" id="OGX83171.1"/>
    </source>
</evidence>
<evidence type="ECO:0000256" key="1">
    <source>
        <dbReference type="ARBA" id="ARBA00022801"/>
    </source>
</evidence>
<evidence type="ECO:0000259" key="4">
    <source>
        <dbReference type="Pfam" id="PF07488"/>
    </source>
</evidence>
<dbReference type="GO" id="GO:0033939">
    <property type="term" value="F:xylan alpha-1,2-glucuronosidase activity"/>
    <property type="evidence" value="ECO:0007669"/>
    <property type="project" value="TreeGrafter"/>
</dbReference>
<gene>
    <name evidence="5" type="ORF">BEN49_12910</name>
</gene>
<comment type="caution">
    <text evidence="5">The sequence shown here is derived from an EMBL/GenBank/DDBJ whole genome shotgun (WGS) entry which is preliminary data.</text>
</comment>
<dbReference type="SUPFAM" id="SSF55545">
    <property type="entry name" value="beta-N-acetylhexosaminidase-like domain"/>
    <property type="match status" value="1"/>
</dbReference>
<dbReference type="Pfam" id="PF07477">
    <property type="entry name" value="Glyco_hydro_67C"/>
    <property type="match status" value="1"/>
</dbReference>
<dbReference type="EMBL" id="MDZA01000420">
    <property type="protein sequence ID" value="OGX83171.1"/>
    <property type="molecule type" value="Genomic_DNA"/>
</dbReference>
<feature type="domain" description="Glycosyl hydrolase family 67 C-terminal" evidence="3">
    <location>
        <begin position="428"/>
        <end position="670"/>
    </location>
</feature>
<feature type="chain" id="PRO_5009578546" evidence="2">
    <location>
        <begin position="20"/>
        <end position="693"/>
    </location>
</feature>
<dbReference type="Proteomes" id="UP000177506">
    <property type="component" value="Unassembled WGS sequence"/>
</dbReference>
<keyword evidence="2" id="KW-0732">Signal</keyword>
<dbReference type="Gene3D" id="3.20.20.80">
    <property type="entry name" value="Glycosidases"/>
    <property type="match status" value="1"/>
</dbReference>